<sequence>MATSAIGGACQITFEEFLDGRADFAEVLAIVMEGMQDIIYREIAKALIGAAEALPEANKVATTGFDEGSMDRLIQIASAYGTPVIYCTREFAVKMIPDTNWISENMKDKMWAEGTLGQYKGIKVVVLPQSYEDETNAKKVIDPGYVWIIPTGGNDKPVKIAFEGDTHSRERENEDWSRDYQVYRKVGVGVVMTNNICSYVDTSLKGKLDTITG</sequence>
<organism evidence="1">
    <name type="scientific">Siphoviridae sp. ct2D011</name>
    <dbReference type="NCBI Taxonomy" id="2825314"/>
    <lineage>
        <taxon>Viruses</taxon>
        <taxon>Duplodnaviria</taxon>
        <taxon>Heunggongvirae</taxon>
        <taxon>Uroviricota</taxon>
        <taxon>Caudoviricetes</taxon>
    </lineage>
</organism>
<proteinExistence type="predicted"/>
<protein>
    <submittedName>
        <fullName evidence="1">Major capsid protein</fullName>
    </submittedName>
</protein>
<dbReference type="EMBL" id="BK016226">
    <property type="protein sequence ID" value="DAG03245.1"/>
    <property type="molecule type" value="Genomic_DNA"/>
</dbReference>
<name>A0A8S5V949_9CAUD</name>
<accession>A0A8S5V949</accession>
<evidence type="ECO:0000313" key="1">
    <source>
        <dbReference type="EMBL" id="DAG03245.1"/>
    </source>
</evidence>
<reference evidence="1" key="1">
    <citation type="journal article" date="2021" name="Proc. Natl. Acad. Sci. U.S.A.">
        <title>A Catalog of Tens of Thousands of Viruses from Human Metagenomes Reveals Hidden Associations with Chronic Diseases.</title>
        <authorList>
            <person name="Tisza M.J."/>
            <person name="Buck C.B."/>
        </authorList>
    </citation>
    <scope>NUCLEOTIDE SEQUENCE</scope>
    <source>
        <strain evidence="1">Ct2D011</strain>
    </source>
</reference>